<accession>A0A0E9SHQ8</accession>
<proteinExistence type="predicted"/>
<dbReference type="EMBL" id="GBXM01067805">
    <property type="protein sequence ID" value="JAH40772.1"/>
    <property type="molecule type" value="Transcribed_RNA"/>
</dbReference>
<reference evidence="1" key="1">
    <citation type="submission" date="2014-11" db="EMBL/GenBank/DDBJ databases">
        <authorList>
            <person name="Amaro Gonzalez C."/>
        </authorList>
    </citation>
    <scope>NUCLEOTIDE SEQUENCE</scope>
</reference>
<protein>
    <submittedName>
        <fullName evidence="1">Uncharacterized protein</fullName>
    </submittedName>
</protein>
<sequence>MSPQMKTKVSAKTRHALLFYV</sequence>
<dbReference type="AlphaFoldDB" id="A0A0E9SHQ8"/>
<reference evidence="1" key="2">
    <citation type="journal article" date="2015" name="Fish Shellfish Immunol.">
        <title>Early steps in the European eel (Anguilla anguilla)-Vibrio vulnificus interaction in the gills: Role of the RtxA13 toxin.</title>
        <authorList>
            <person name="Callol A."/>
            <person name="Pajuelo D."/>
            <person name="Ebbesson L."/>
            <person name="Teles M."/>
            <person name="MacKenzie S."/>
            <person name="Amaro C."/>
        </authorList>
    </citation>
    <scope>NUCLEOTIDE SEQUENCE</scope>
</reference>
<evidence type="ECO:0000313" key="1">
    <source>
        <dbReference type="EMBL" id="JAH40772.1"/>
    </source>
</evidence>
<name>A0A0E9SHQ8_ANGAN</name>
<organism evidence="1">
    <name type="scientific">Anguilla anguilla</name>
    <name type="common">European freshwater eel</name>
    <name type="synonym">Muraena anguilla</name>
    <dbReference type="NCBI Taxonomy" id="7936"/>
    <lineage>
        <taxon>Eukaryota</taxon>
        <taxon>Metazoa</taxon>
        <taxon>Chordata</taxon>
        <taxon>Craniata</taxon>
        <taxon>Vertebrata</taxon>
        <taxon>Euteleostomi</taxon>
        <taxon>Actinopterygii</taxon>
        <taxon>Neopterygii</taxon>
        <taxon>Teleostei</taxon>
        <taxon>Anguilliformes</taxon>
        <taxon>Anguillidae</taxon>
        <taxon>Anguilla</taxon>
    </lineage>
</organism>